<evidence type="ECO:0000313" key="1">
    <source>
        <dbReference type="EMBL" id="MBX36853.1"/>
    </source>
</evidence>
<accession>A0A2P2N2Y6</accession>
<protein>
    <submittedName>
        <fullName evidence="1">Uncharacterized protein</fullName>
    </submittedName>
</protein>
<sequence length="31" mass="3608">MCSRATHSLVLEIFMYCIHPTVAGLTYHEQR</sequence>
<reference evidence="1" key="1">
    <citation type="submission" date="2018-02" db="EMBL/GenBank/DDBJ databases">
        <title>Rhizophora mucronata_Transcriptome.</title>
        <authorList>
            <person name="Meera S.P."/>
            <person name="Sreeshan A."/>
            <person name="Augustine A."/>
        </authorList>
    </citation>
    <scope>NUCLEOTIDE SEQUENCE</scope>
    <source>
        <tissue evidence="1">Leaf</tissue>
    </source>
</reference>
<dbReference type="EMBL" id="GGEC01056369">
    <property type="protein sequence ID" value="MBX36853.1"/>
    <property type="molecule type" value="Transcribed_RNA"/>
</dbReference>
<proteinExistence type="predicted"/>
<dbReference type="AlphaFoldDB" id="A0A2P2N2Y6"/>
<name>A0A2P2N2Y6_RHIMU</name>
<organism evidence="1">
    <name type="scientific">Rhizophora mucronata</name>
    <name type="common">Asiatic mangrove</name>
    <dbReference type="NCBI Taxonomy" id="61149"/>
    <lineage>
        <taxon>Eukaryota</taxon>
        <taxon>Viridiplantae</taxon>
        <taxon>Streptophyta</taxon>
        <taxon>Embryophyta</taxon>
        <taxon>Tracheophyta</taxon>
        <taxon>Spermatophyta</taxon>
        <taxon>Magnoliopsida</taxon>
        <taxon>eudicotyledons</taxon>
        <taxon>Gunneridae</taxon>
        <taxon>Pentapetalae</taxon>
        <taxon>rosids</taxon>
        <taxon>fabids</taxon>
        <taxon>Malpighiales</taxon>
        <taxon>Rhizophoraceae</taxon>
        <taxon>Rhizophora</taxon>
    </lineage>
</organism>